<organism evidence="2 3">
    <name type="scientific">Desulfovibrio gilichinskyi</name>
    <dbReference type="NCBI Taxonomy" id="1519643"/>
    <lineage>
        <taxon>Bacteria</taxon>
        <taxon>Pseudomonadati</taxon>
        <taxon>Thermodesulfobacteriota</taxon>
        <taxon>Desulfovibrionia</taxon>
        <taxon>Desulfovibrionales</taxon>
        <taxon>Desulfovibrionaceae</taxon>
        <taxon>Desulfovibrio</taxon>
    </lineage>
</organism>
<gene>
    <name evidence="2" type="ORF">SAMN06295933_0578</name>
</gene>
<dbReference type="EMBL" id="FWZU01000001">
    <property type="protein sequence ID" value="SME92928.1"/>
    <property type="molecule type" value="Genomic_DNA"/>
</dbReference>
<reference evidence="3" key="1">
    <citation type="submission" date="2017-04" db="EMBL/GenBank/DDBJ databases">
        <authorList>
            <person name="Varghese N."/>
            <person name="Submissions S."/>
        </authorList>
    </citation>
    <scope>NUCLEOTIDE SEQUENCE [LARGE SCALE GENOMIC DNA]</scope>
    <source>
        <strain evidence="3">K3S</strain>
    </source>
</reference>
<dbReference type="AlphaFoldDB" id="A0A1X7CAK9"/>
<evidence type="ECO:0000313" key="2">
    <source>
        <dbReference type="EMBL" id="SME92928.1"/>
    </source>
</evidence>
<proteinExistence type="predicted"/>
<evidence type="ECO:0000259" key="1">
    <source>
        <dbReference type="PROSITE" id="PS50801"/>
    </source>
</evidence>
<dbReference type="SUPFAM" id="SSF52091">
    <property type="entry name" value="SpoIIaa-like"/>
    <property type="match status" value="1"/>
</dbReference>
<dbReference type="PROSITE" id="PS50801">
    <property type="entry name" value="STAS"/>
    <property type="match status" value="1"/>
</dbReference>
<evidence type="ECO:0000313" key="3">
    <source>
        <dbReference type="Proteomes" id="UP000192906"/>
    </source>
</evidence>
<feature type="domain" description="STAS" evidence="1">
    <location>
        <begin position="247"/>
        <end position="326"/>
    </location>
</feature>
<dbReference type="InterPro" id="IPR002645">
    <property type="entry name" value="STAS_dom"/>
</dbReference>
<dbReference type="Gene3D" id="3.30.750.24">
    <property type="entry name" value="STAS domain"/>
    <property type="match status" value="1"/>
</dbReference>
<accession>A0A1X7CAK9</accession>
<dbReference type="InterPro" id="IPR036513">
    <property type="entry name" value="STAS_dom_sf"/>
</dbReference>
<sequence length="356" mass="40037">MNNFIESSQIRIAFGIPFDSLDFHELLVAVGELAASGKKHFIFAASFPWILEYGRNPLNRLNETDIFIAADSNIIGLAEKLGQTIKMPIEYFEFPEQIALICAHYGFRLLHVSSTALKTDILVRDGYVPLSWDLFTNFKISDCLDEKHKDSIISSAVSSKPDIILISASPDNLRTYIPEIHKNIPNCLLICTPKDETRSTLSDRIRNIISPLILARQETCLLRHMTESCANSIQSSVSYDDKSEQSVIRVSGVLSSRVVSDLRRIGKKVFRTGKNLELDLSSTTAVSIKGLEEIFYLHRLFKNAGKKFFIREISPEALTLFHQSGIASFFDNIPGIADDMDIENMDIDTIDINDQN</sequence>
<dbReference type="Proteomes" id="UP000192906">
    <property type="component" value="Unassembled WGS sequence"/>
</dbReference>
<keyword evidence="3" id="KW-1185">Reference proteome</keyword>
<dbReference type="RefSeq" id="WP_137982475.1">
    <property type="nucleotide sequence ID" value="NZ_FWZU01000001.1"/>
</dbReference>
<protein>
    <submittedName>
        <fullName evidence="2">Anti-anti-sigma regulatory factor (Antagonist of anti-sigma factor)</fullName>
    </submittedName>
</protein>
<name>A0A1X7CAK9_9BACT</name>
<dbReference type="OrthoDB" id="5447439at2"/>
<dbReference type="Pfam" id="PF01740">
    <property type="entry name" value="STAS"/>
    <property type="match status" value="1"/>
</dbReference>